<dbReference type="InterPro" id="IPR015525">
    <property type="entry name" value="BRCA2"/>
</dbReference>
<dbReference type="PANTHER" id="PTHR11289:SF0">
    <property type="entry name" value="BREAST CANCER TYPE 2 SUSCEPTIBILITY PROTEIN"/>
    <property type="match status" value="1"/>
</dbReference>
<sequence>MSRGSFNTPRASTTPNTGGNLAPSDTLASDVRNESSTKAARVPPQSTVATPSKLTPLCIDSDFCDVEIRCPLRKALPSMEAVTQGLYQFPVSLCCPRMLEFLSVSRTDTVLREEHFRSALMTLGARKDAIPFDWIQSMLRNVLRKLLSFETSDLSNTNVTVFSPFCALMEIVQRFNREYIDGHRSIIRRIAEKDTQSTALMVLCVTNTSLQERPGPHQSTIEVTDGWYFARCNLDLPLSQFVQDGLIAVGDKLMVWGAASCRDDACGPLELLNSQGALLSLLFNGTKKAAYHAPLGAQPPNTAMPVSINQIHANGGPVPCISGVVTRVLPKFYIDRAPRPGILDTTPARGSNGAAGGKVIRNAIAESKFCGSFEARREIAYEQAVTQGMSSDAAAVLMRDQFARDVSEVTTIILETGEPGEVVAIQRTTRCGGTPSHDLEESSLPREGQRIHIFGVVPSKATNAPPPLSVKLLYVRSQFMFVVDRNQPLLAPDHREERSSSSFCFNVVVQSSLSSFSSMKFGQMVDVIVVCVGSQTQPTANGETAFFFCGVERNVFGVLVARSFPGARELELAQPTPGTACLVRNATFSCYDESKEYNVLRLHANEYTIVSTRTMSMELQQRMKELENKRSEWKPTFDLGKQLLVDSNTSSSNFVKDALGGSSANRSSVSVHEVAAYGGIEEYHGEVQRAVSAPYYLRNQAQLPRREATPVNYSSGVKLTTVSESPAASSIMRPLFESSSAKSTSPLERKLNSSDQTDVASSLVGSPPLHELARRRAESATAALSAMSRHVFGNITVESFSLHFDGEHCIDLHTSMGCTLASITHQFSQHNTQWSCKGIELSFPSHLGRLTILLNPTFIAALGDHMSLTPQQLSALSSDDSVSHFSVSRSSVLSTATSLIDAWEMLFCRSVVVPPAVLAVIAPPLSMDQENIDGSVVAALVQCDKDDGICRWNRVLVPDALEILWWTEQEWQQLKAELQEALSSKLFKISLGLDGRSVEKMFFLKDNCTIAELMAE</sequence>
<dbReference type="InterPro" id="IPR012340">
    <property type="entry name" value="NA-bd_OB-fold"/>
</dbReference>
<evidence type="ECO:0000313" key="3">
    <source>
        <dbReference type="EMBL" id="CUE72332.1"/>
    </source>
</evidence>
<dbReference type="Pfam" id="PF09103">
    <property type="entry name" value="BRCA-2_OB1"/>
    <property type="match status" value="1"/>
</dbReference>
<dbReference type="SUPFAM" id="SSF50249">
    <property type="entry name" value="Nucleic acid-binding proteins"/>
    <property type="match status" value="1"/>
</dbReference>
<dbReference type="OrthoDB" id="21095at2759"/>
<evidence type="ECO:0000259" key="2">
    <source>
        <dbReference type="Pfam" id="PF09103"/>
    </source>
</evidence>
<accession>A0A0S4IMI8</accession>
<feature type="domain" description="BRCA2 OB1" evidence="2">
    <location>
        <begin position="185"/>
        <end position="298"/>
    </location>
</feature>
<feature type="region of interest" description="Disordered" evidence="1">
    <location>
        <begin position="739"/>
        <end position="765"/>
    </location>
</feature>
<organism evidence="3 4">
    <name type="scientific">Bodo saltans</name>
    <name type="common">Flagellated protozoan</name>
    <dbReference type="NCBI Taxonomy" id="75058"/>
    <lineage>
        <taxon>Eukaryota</taxon>
        <taxon>Discoba</taxon>
        <taxon>Euglenozoa</taxon>
        <taxon>Kinetoplastea</taxon>
        <taxon>Metakinetoplastina</taxon>
        <taxon>Eubodonida</taxon>
        <taxon>Bodonidae</taxon>
        <taxon>Bodo</taxon>
    </lineage>
</organism>
<dbReference type="Proteomes" id="UP000051952">
    <property type="component" value="Unassembled WGS sequence"/>
</dbReference>
<dbReference type="PANTHER" id="PTHR11289">
    <property type="entry name" value="BREAST CANCER TYPE 2 SUSCEPTIBILITY PROTEIN BRCA2"/>
    <property type="match status" value="1"/>
</dbReference>
<feature type="compositionally biased region" description="Polar residues" evidence="1">
    <location>
        <begin position="34"/>
        <end position="48"/>
    </location>
</feature>
<feature type="compositionally biased region" description="Polar residues" evidence="1">
    <location>
        <begin position="1"/>
        <end position="19"/>
    </location>
</feature>
<dbReference type="Gene3D" id="2.40.50.140">
    <property type="entry name" value="Nucleic acid-binding proteins"/>
    <property type="match status" value="2"/>
</dbReference>
<dbReference type="EMBL" id="CYKH01000126">
    <property type="protein sequence ID" value="CUE72332.1"/>
    <property type="molecule type" value="Genomic_DNA"/>
</dbReference>
<feature type="region of interest" description="Disordered" evidence="1">
    <location>
        <begin position="1"/>
        <end position="48"/>
    </location>
</feature>
<reference evidence="4" key="1">
    <citation type="submission" date="2015-09" db="EMBL/GenBank/DDBJ databases">
        <authorList>
            <consortium name="Pathogen Informatics"/>
        </authorList>
    </citation>
    <scope>NUCLEOTIDE SEQUENCE [LARGE SCALE GENOMIC DNA]</scope>
    <source>
        <strain evidence="4">Lake Konstanz</strain>
    </source>
</reference>
<feature type="compositionally biased region" description="Polar residues" evidence="1">
    <location>
        <begin position="753"/>
        <end position="764"/>
    </location>
</feature>
<evidence type="ECO:0000313" key="4">
    <source>
        <dbReference type="Proteomes" id="UP000051952"/>
    </source>
</evidence>
<dbReference type="GO" id="GO:0006355">
    <property type="term" value="P:regulation of DNA-templated transcription"/>
    <property type="evidence" value="ECO:0007669"/>
    <property type="project" value="TreeGrafter"/>
</dbReference>
<keyword evidence="4" id="KW-1185">Reference proteome</keyword>
<protein>
    <submittedName>
        <fullName evidence="3">BRCA2-like protein, putative</fullName>
    </submittedName>
</protein>
<dbReference type="GO" id="GO:0000724">
    <property type="term" value="P:double-strand break repair via homologous recombination"/>
    <property type="evidence" value="ECO:0007669"/>
    <property type="project" value="InterPro"/>
</dbReference>
<name>A0A0S4IMI8_BODSA</name>
<gene>
    <name evidence="3" type="ORF">BSAL_00235</name>
</gene>
<dbReference type="VEuPathDB" id="TriTrypDB:BSAL_00235"/>
<dbReference type="AlphaFoldDB" id="A0A0S4IMI8"/>
<evidence type="ECO:0000256" key="1">
    <source>
        <dbReference type="SAM" id="MobiDB-lite"/>
    </source>
</evidence>
<dbReference type="InterPro" id="IPR015187">
    <property type="entry name" value="BRCA2_OB_1"/>
</dbReference>
<proteinExistence type="predicted"/>